<dbReference type="InterPro" id="IPR002327">
    <property type="entry name" value="Cyt_c_1A/1B"/>
</dbReference>
<evidence type="ECO:0000313" key="8">
    <source>
        <dbReference type="EMBL" id="KKN99627.1"/>
    </source>
</evidence>
<evidence type="ECO:0000256" key="6">
    <source>
        <dbReference type="SAM" id="MobiDB-lite"/>
    </source>
</evidence>
<gene>
    <name evidence="8" type="ORF">LCGC14_0133730</name>
</gene>
<dbReference type="PANTHER" id="PTHR11961">
    <property type="entry name" value="CYTOCHROME C"/>
    <property type="match status" value="1"/>
</dbReference>
<dbReference type="GO" id="GO:0046872">
    <property type="term" value="F:metal ion binding"/>
    <property type="evidence" value="ECO:0007669"/>
    <property type="project" value="UniProtKB-KW"/>
</dbReference>
<evidence type="ECO:0000256" key="5">
    <source>
        <dbReference type="ARBA" id="ARBA00023004"/>
    </source>
</evidence>
<reference evidence="8" key="1">
    <citation type="journal article" date="2015" name="Nature">
        <title>Complex archaea that bridge the gap between prokaryotes and eukaryotes.</title>
        <authorList>
            <person name="Spang A."/>
            <person name="Saw J.H."/>
            <person name="Jorgensen S.L."/>
            <person name="Zaremba-Niedzwiedzka K."/>
            <person name="Martijn J."/>
            <person name="Lind A.E."/>
            <person name="van Eijk R."/>
            <person name="Schleper C."/>
            <person name="Guy L."/>
            <person name="Ettema T.J."/>
        </authorList>
    </citation>
    <scope>NUCLEOTIDE SEQUENCE</scope>
</reference>
<dbReference type="GO" id="GO:0009055">
    <property type="term" value="F:electron transfer activity"/>
    <property type="evidence" value="ECO:0007669"/>
    <property type="project" value="InterPro"/>
</dbReference>
<keyword evidence="1" id="KW-0813">Transport</keyword>
<dbReference type="PROSITE" id="PS51007">
    <property type="entry name" value="CYTC"/>
    <property type="match status" value="1"/>
</dbReference>
<evidence type="ECO:0000256" key="2">
    <source>
        <dbReference type="ARBA" id="ARBA00022617"/>
    </source>
</evidence>
<proteinExistence type="predicted"/>
<keyword evidence="2" id="KW-0349">Heme</keyword>
<evidence type="ECO:0000256" key="3">
    <source>
        <dbReference type="ARBA" id="ARBA00022723"/>
    </source>
</evidence>
<evidence type="ECO:0000259" key="7">
    <source>
        <dbReference type="PROSITE" id="PS51007"/>
    </source>
</evidence>
<dbReference type="InterPro" id="IPR009056">
    <property type="entry name" value="Cyt_c-like_dom"/>
</dbReference>
<keyword evidence="4" id="KW-0249">Electron transport</keyword>
<dbReference type="InterPro" id="IPR036909">
    <property type="entry name" value="Cyt_c-like_dom_sf"/>
</dbReference>
<keyword evidence="3" id="KW-0479">Metal-binding</keyword>
<dbReference type="GO" id="GO:0020037">
    <property type="term" value="F:heme binding"/>
    <property type="evidence" value="ECO:0007669"/>
    <property type="project" value="InterPro"/>
</dbReference>
<comment type="caution">
    <text evidence="8">The sequence shown here is derived from an EMBL/GenBank/DDBJ whole genome shotgun (WGS) entry which is preliminary data.</text>
</comment>
<keyword evidence="5" id="KW-0408">Iron</keyword>
<feature type="region of interest" description="Disordered" evidence="6">
    <location>
        <begin position="142"/>
        <end position="162"/>
    </location>
</feature>
<evidence type="ECO:0000256" key="4">
    <source>
        <dbReference type="ARBA" id="ARBA00022982"/>
    </source>
</evidence>
<sequence length="162" mass="17370">MKYLYSALLATVIAGPALADSHSMGDAEAGEKQFGKCKACHMIVDDAGESFQRGGKVGPNLFGIIGKQAGTVEDYRYGDDLVAAGEAGLVWDEANMAEYLVNPTDFLRTTLDDKKARSKMSFRMRKGGEDVAAYLATFSPEAEAEAEADAPMAKDAETEKTE</sequence>
<organism evidence="8">
    <name type="scientific">marine sediment metagenome</name>
    <dbReference type="NCBI Taxonomy" id="412755"/>
    <lineage>
        <taxon>unclassified sequences</taxon>
        <taxon>metagenomes</taxon>
        <taxon>ecological metagenomes</taxon>
    </lineage>
</organism>
<protein>
    <recommendedName>
        <fullName evidence="7">Cytochrome c domain-containing protein</fullName>
    </recommendedName>
</protein>
<feature type="compositionally biased region" description="Basic and acidic residues" evidence="6">
    <location>
        <begin position="152"/>
        <end position="162"/>
    </location>
</feature>
<dbReference type="SUPFAM" id="SSF46626">
    <property type="entry name" value="Cytochrome c"/>
    <property type="match status" value="1"/>
</dbReference>
<name>A0A0F9VIG9_9ZZZZ</name>
<accession>A0A0F9VIG9</accession>
<evidence type="ECO:0000256" key="1">
    <source>
        <dbReference type="ARBA" id="ARBA00022448"/>
    </source>
</evidence>
<dbReference type="Gene3D" id="1.10.760.10">
    <property type="entry name" value="Cytochrome c-like domain"/>
    <property type="match status" value="1"/>
</dbReference>
<dbReference type="AlphaFoldDB" id="A0A0F9VIG9"/>
<feature type="domain" description="Cytochrome c" evidence="7">
    <location>
        <begin position="25"/>
        <end position="139"/>
    </location>
</feature>
<dbReference type="EMBL" id="LAZR01000045">
    <property type="protein sequence ID" value="KKN99627.1"/>
    <property type="molecule type" value="Genomic_DNA"/>
</dbReference>